<organism evidence="1 2">
    <name type="scientific">Pseudoalteromonas luteoviolacea (strain 2ta16)</name>
    <dbReference type="NCBI Taxonomy" id="1353533"/>
    <lineage>
        <taxon>Bacteria</taxon>
        <taxon>Pseudomonadati</taxon>
        <taxon>Pseudomonadota</taxon>
        <taxon>Gammaproteobacteria</taxon>
        <taxon>Alteromonadales</taxon>
        <taxon>Pseudoalteromonadaceae</taxon>
        <taxon>Pseudoalteromonas</taxon>
    </lineage>
</organism>
<sequence length="100" mass="11867">MKDENNQICLTGSEAIEILKEVNTIMLSLHKIGSKYEEYDDIEYCLTTTKFIDEWKVTQRLATIRRMIKEKFDLSLGEDDMDDVERAMENIKIWSDERKN</sequence>
<gene>
    <name evidence="1" type="ORF">PL2TA16_03046</name>
</gene>
<dbReference type="GeneID" id="29920552"/>
<evidence type="ECO:0000313" key="2">
    <source>
        <dbReference type="Proteomes" id="UP000017820"/>
    </source>
</evidence>
<reference evidence="1 2" key="1">
    <citation type="submission" date="2013-07" db="EMBL/GenBank/DDBJ databases">
        <title>Draft genome sequence of Pseudoalteromonas luteoviolacea 2ta16.</title>
        <authorList>
            <person name="Allen E.E."/>
            <person name="Azam F."/>
            <person name="Podell S."/>
        </authorList>
    </citation>
    <scope>NUCLEOTIDE SEQUENCE [LARGE SCALE GENOMIC DNA]</scope>
    <source>
        <strain evidence="1 2">2ta16</strain>
    </source>
</reference>
<dbReference type="PATRIC" id="fig|1353533.3.peg.1998"/>
<comment type="caution">
    <text evidence="1">The sequence shown here is derived from an EMBL/GenBank/DDBJ whole genome shotgun (WGS) entry which is preliminary data.</text>
</comment>
<evidence type="ECO:0000313" key="1">
    <source>
        <dbReference type="EMBL" id="ESP93660.1"/>
    </source>
</evidence>
<accession>V4HS53</accession>
<proteinExistence type="predicted"/>
<dbReference type="Proteomes" id="UP000017820">
    <property type="component" value="Unassembled WGS sequence"/>
</dbReference>
<protein>
    <submittedName>
        <fullName evidence="1">Uncharacterized protein</fullName>
    </submittedName>
</protein>
<dbReference type="RefSeq" id="WP_023398927.1">
    <property type="nucleotide sequence ID" value="NZ_AUSV01000034.1"/>
</dbReference>
<name>V4HS53_PSEL2</name>
<dbReference type="AlphaFoldDB" id="V4HS53"/>
<dbReference type="EMBL" id="AUSV01000034">
    <property type="protein sequence ID" value="ESP93660.1"/>
    <property type="molecule type" value="Genomic_DNA"/>
</dbReference>